<feature type="domain" description="P-type ATPase A" evidence="16">
    <location>
        <begin position="323"/>
        <end position="423"/>
    </location>
</feature>
<evidence type="ECO:0000256" key="2">
    <source>
        <dbReference type="ARBA" id="ARBA00006024"/>
    </source>
</evidence>
<dbReference type="GO" id="GO:0016887">
    <property type="term" value="F:ATP hydrolysis activity"/>
    <property type="evidence" value="ECO:0007669"/>
    <property type="project" value="InterPro"/>
</dbReference>
<dbReference type="NCBIfam" id="TIGR01494">
    <property type="entry name" value="ATPase_P-type"/>
    <property type="match status" value="1"/>
</dbReference>
<dbReference type="Gene3D" id="3.40.50.1000">
    <property type="entry name" value="HAD superfamily/HAD-like"/>
    <property type="match status" value="1"/>
</dbReference>
<dbReference type="GO" id="GO:0140581">
    <property type="term" value="F:P-type monovalent copper transporter activity"/>
    <property type="evidence" value="ECO:0007669"/>
    <property type="project" value="UniProtKB-EC"/>
</dbReference>
<organism evidence="17 18">
    <name type="scientific">Apilactobacillus kunkeei</name>
    <dbReference type="NCBI Taxonomy" id="148814"/>
    <lineage>
        <taxon>Bacteria</taxon>
        <taxon>Bacillati</taxon>
        <taxon>Bacillota</taxon>
        <taxon>Bacilli</taxon>
        <taxon>Lactobacillales</taxon>
        <taxon>Lactobacillaceae</taxon>
        <taxon>Apilactobacillus</taxon>
    </lineage>
</organism>
<dbReference type="GO" id="GO:0005886">
    <property type="term" value="C:plasma membrane"/>
    <property type="evidence" value="ECO:0007669"/>
    <property type="project" value="UniProtKB-SubCell"/>
</dbReference>
<keyword evidence="11 15" id="KW-1133">Transmembrane helix</keyword>
<dbReference type="EMBL" id="JXCY01000006">
    <property type="protein sequence ID" value="KOY76423.1"/>
    <property type="molecule type" value="Genomic_DNA"/>
</dbReference>
<evidence type="ECO:0000256" key="12">
    <source>
        <dbReference type="ARBA" id="ARBA00023008"/>
    </source>
</evidence>
<keyword evidence="10" id="KW-1278">Translocase</keyword>
<keyword evidence="13 15" id="KW-0472">Membrane</keyword>
<evidence type="ECO:0000256" key="5">
    <source>
        <dbReference type="ARBA" id="ARBA00022692"/>
    </source>
</evidence>
<feature type="transmembrane region" description="Helical" evidence="15">
    <location>
        <begin position="440"/>
        <end position="461"/>
    </location>
</feature>
<reference evidence="17 18" key="1">
    <citation type="journal article" date="2015" name="Genome Biol. Evol.">
        <title>Functionally Structured Genomes in Lactobacillus kunkeei Colonizing the Honey Crop and Food Products of Honeybees and Stingless Bees.</title>
        <authorList>
            <person name="Tamarit D."/>
            <person name="Ellegaard K.M."/>
            <person name="Wikander J."/>
            <person name="Olofsson T."/>
            <person name="Vasquez A."/>
            <person name="Andersson S.G."/>
        </authorList>
    </citation>
    <scope>NUCLEOTIDE SEQUENCE [LARGE SCALE GENOMIC DNA]</scope>
    <source>
        <strain evidence="17 18">LAko</strain>
    </source>
</reference>
<evidence type="ECO:0000313" key="18">
    <source>
        <dbReference type="Proteomes" id="UP000037778"/>
    </source>
</evidence>
<dbReference type="EC" id="7.2.2.8" evidence="3"/>
<dbReference type="SFLD" id="SFLDG00002">
    <property type="entry name" value="C1.7:_P-type_atpase_like"/>
    <property type="match status" value="1"/>
</dbReference>
<comment type="similarity">
    <text evidence="2 15">Belongs to the cation transport ATPase (P-type) (TC 3.A.3) family. Type IB subfamily.</text>
</comment>
<dbReference type="GO" id="GO:0055070">
    <property type="term" value="P:copper ion homeostasis"/>
    <property type="evidence" value="ECO:0007669"/>
    <property type="project" value="TreeGrafter"/>
</dbReference>
<dbReference type="SUPFAM" id="SSF81665">
    <property type="entry name" value="Calcium ATPase, transmembrane domain M"/>
    <property type="match status" value="1"/>
</dbReference>
<evidence type="ECO:0000256" key="3">
    <source>
        <dbReference type="ARBA" id="ARBA00012517"/>
    </source>
</evidence>
<dbReference type="Gene3D" id="3.40.1110.10">
    <property type="entry name" value="Calcium-transporting ATPase, cytoplasmic domain N"/>
    <property type="match status" value="1"/>
</dbReference>
<evidence type="ECO:0000256" key="15">
    <source>
        <dbReference type="RuleBase" id="RU362081"/>
    </source>
</evidence>
<dbReference type="InterPro" id="IPR023299">
    <property type="entry name" value="ATPase_P-typ_cyto_dom_N"/>
</dbReference>
<feature type="transmembrane region" description="Helical" evidence="15">
    <location>
        <begin position="467"/>
        <end position="492"/>
    </location>
</feature>
<evidence type="ECO:0000256" key="1">
    <source>
        <dbReference type="ARBA" id="ARBA00004651"/>
    </source>
</evidence>
<evidence type="ECO:0000256" key="8">
    <source>
        <dbReference type="ARBA" id="ARBA00022796"/>
    </source>
</evidence>
<keyword evidence="6 15" id="KW-0479">Metal-binding</keyword>
<feature type="transmembrane region" description="Helical" evidence="15">
    <location>
        <begin position="779"/>
        <end position="804"/>
    </location>
</feature>
<evidence type="ECO:0000256" key="14">
    <source>
        <dbReference type="ARBA" id="ARBA00049289"/>
    </source>
</evidence>
<evidence type="ECO:0000256" key="10">
    <source>
        <dbReference type="ARBA" id="ARBA00022967"/>
    </source>
</evidence>
<dbReference type="NCBIfam" id="TIGR01511">
    <property type="entry name" value="ATPase-IB1_Cu"/>
    <property type="match status" value="1"/>
</dbReference>
<dbReference type="Pfam" id="PF00122">
    <property type="entry name" value="E1-E2_ATPase"/>
    <property type="match status" value="1"/>
</dbReference>
<comment type="caution">
    <text evidence="17">The sequence shown here is derived from an EMBL/GenBank/DDBJ whole genome shotgun (WGS) entry which is preliminary data.</text>
</comment>
<dbReference type="InterPro" id="IPR023298">
    <property type="entry name" value="ATPase_P-typ_TM_dom_sf"/>
</dbReference>
<protein>
    <recommendedName>
        <fullName evidence="3">P-type Cu(+) transporter</fullName>
        <ecNumber evidence="3">7.2.2.8</ecNumber>
    </recommendedName>
</protein>
<keyword evidence="5 15" id="KW-0812">Transmembrane</keyword>
<feature type="transmembrane region" description="Helical" evidence="15">
    <location>
        <begin position="188"/>
        <end position="207"/>
    </location>
</feature>
<dbReference type="InterPro" id="IPR044492">
    <property type="entry name" value="P_typ_ATPase_HD_dom"/>
</dbReference>
<dbReference type="InterPro" id="IPR001757">
    <property type="entry name" value="P_typ_ATPase"/>
</dbReference>
<sequence>MCGKKHDMNDEEKHNGEMACCKHHDHSNPDHKCDMHHDDMKMEGHSHSDHEKMSCFSHGGEHDHSHGDHHCDMHHGDMKMEGHSHSDHEKMSCCSHGGEHDHSHGDHHCDMHHMDHDMGNMDHEHMHHDMNHMDHGHMGHDMSHMDHSHMGHDMGHMNMSGMGCGMDMGHGGMDHGSMGHMHMGNLKLKFWISLILTIPIIIMSPMMGMKMPFQVTFPGSDFVVLVLGTILFIYGGYPFFTSCISEMKSKKPGMMSLITMGISVAYVYSVYAVIANDILKVTPMVNDFFWELSTLIVIMLLGHWIEMNSVMNAGSALNKLAELLPDNAHLVQSDGQTKDVSVHELSEGQTILIKSGEKVPADGTITDGSTALNESLITGESRDVEKGVDDSVIGGSINGSGTIKVKITGTGESGYLSKVMNMVSEAQASKSEAEDLANKVAGYLFYAALIVALIAFVTWSILHGVAYAIPITVSVLIIACPHALGLAIPLIISRMTSISATHGLLIRNKTALEGIKQIRYALMDKTGTLTQGDFKVNAYDSLDSNIDKKDVIKIAAAIEASSSHPLAQGIVQAFKDLNEEPLQAENVEEIAGSGIKGTVDGKEYQVVSSSYLDKNGIDYDQKTADKYLQQGNSLSYVVEDGKVVGYIAEGDSIKPGAKDMIEFLNSQNIIPVMLTGDNQQAADKVASILGIKEVNAQLVPEDKQKLVTKYQEKGKVMFIGDGVNDAPSLTKADLGVAIGSGTDVAIESADVVLVNSDPADVINLVKLAKHARTKMIQNLWWGAGYNIIALPLAAGALSSIGIIIGPMLGAVIMSLSTVIVAINAMTLKIK</sequence>
<proteinExistence type="inferred from homology"/>
<evidence type="ECO:0000256" key="9">
    <source>
        <dbReference type="ARBA" id="ARBA00022840"/>
    </source>
</evidence>
<keyword evidence="9 15" id="KW-0067">ATP-binding</keyword>
<comment type="catalytic activity">
    <reaction evidence="14">
        <text>Cu(+)(in) + ATP + H2O = Cu(+)(out) + ADP + phosphate + H(+)</text>
        <dbReference type="Rhea" id="RHEA:25792"/>
        <dbReference type="ChEBI" id="CHEBI:15377"/>
        <dbReference type="ChEBI" id="CHEBI:15378"/>
        <dbReference type="ChEBI" id="CHEBI:30616"/>
        <dbReference type="ChEBI" id="CHEBI:43474"/>
        <dbReference type="ChEBI" id="CHEBI:49552"/>
        <dbReference type="ChEBI" id="CHEBI:456216"/>
        <dbReference type="EC" id="7.2.2.8"/>
    </reaction>
</comment>
<keyword evidence="4 15" id="KW-1003">Cell membrane</keyword>
<comment type="subcellular location">
    <subcellularLocation>
        <location evidence="1">Cell membrane</location>
        <topology evidence="1">Multi-pass membrane protein</topology>
    </subcellularLocation>
</comment>
<feature type="transmembrane region" description="Helical" evidence="15">
    <location>
        <begin position="252"/>
        <end position="276"/>
    </location>
</feature>
<evidence type="ECO:0000256" key="6">
    <source>
        <dbReference type="ARBA" id="ARBA00022723"/>
    </source>
</evidence>
<dbReference type="SFLD" id="SFLDS00003">
    <property type="entry name" value="Haloacid_Dehalogenase"/>
    <property type="match status" value="1"/>
</dbReference>
<dbReference type="AlphaFoldDB" id="A0A0N0CSS4"/>
<dbReference type="InterPro" id="IPR018303">
    <property type="entry name" value="ATPase_P-typ_P_site"/>
</dbReference>
<evidence type="ECO:0000256" key="4">
    <source>
        <dbReference type="ARBA" id="ARBA00022475"/>
    </source>
</evidence>
<evidence type="ECO:0000256" key="7">
    <source>
        <dbReference type="ARBA" id="ARBA00022741"/>
    </source>
</evidence>
<dbReference type="Gene3D" id="2.70.150.10">
    <property type="entry name" value="Calcium-transporting ATPase, cytoplasmic transduction domain A"/>
    <property type="match status" value="1"/>
</dbReference>
<dbReference type="PRINTS" id="PR00943">
    <property type="entry name" value="CUATPASE"/>
</dbReference>
<feature type="transmembrane region" description="Helical" evidence="15">
    <location>
        <begin position="222"/>
        <end position="240"/>
    </location>
</feature>
<dbReference type="PRINTS" id="PR00119">
    <property type="entry name" value="CATATPASE"/>
</dbReference>
<dbReference type="InterPro" id="IPR036412">
    <property type="entry name" value="HAD-like_sf"/>
</dbReference>
<dbReference type="GO" id="GO:0043682">
    <property type="term" value="F:P-type divalent copper transporter activity"/>
    <property type="evidence" value="ECO:0007669"/>
    <property type="project" value="TreeGrafter"/>
</dbReference>
<dbReference type="SFLD" id="SFLDF00027">
    <property type="entry name" value="p-type_atpase"/>
    <property type="match status" value="1"/>
</dbReference>
<dbReference type="Pfam" id="PF00702">
    <property type="entry name" value="Hydrolase"/>
    <property type="match status" value="1"/>
</dbReference>
<name>A0A0N0CSS4_9LACO</name>
<evidence type="ECO:0000256" key="11">
    <source>
        <dbReference type="ARBA" id="ARBA00022989"/>
    </source>
</evidence>
<dbReference type="SUPFAM" id="SSF56784">
    <property type="entry name" value="HAD-like"/>
    <property type="match status" value="1"/>
</dbReference>
<dbReference type="InterPro" id="IPR059000">
    <property type="entry name" value="ATPase_P-type_domA"/>
</dbReference>
<dbReference type="FunFam" id="2.70.150.10:FF:000020">
    <property type="entry name" value="Copper-exporting P-type ATPase A"/>
    <property type="match status" value="1"/>
</dbReference>
<dbReference type="InterPro" id="IPR027256">
    <property type="entry name" value="P-typ_ATPase_IB"/>
</dbReference>
<dbReference type="PATRIC" id="fig|148814.8.peg.923"/>
<keyword evidence="8" id="KW-0406">Ion transport</keyword>
<feature type="transmembrane region" description="Helical" evidence="15">
    <location>
        <begin position="288"/>
        <end position="305"/>
    </location>
</feature>
<feature type="transmembrane region" description="Helical" evidence="15">
    <location>
        <begin position="810"/>
        <end position="827"/>
    </location>
</feature>
<keyword evidence="18" id="KW-1185">Reference proteome</keyword>
<dbReference type="NCBIfam" id="TIGR01525">
    <property type="entry name" value="ATPase-IB_hvy"/>
    <property type="match status" value="1"/>
</dbReference>
<keyword evidence="12" id="KW-0186">Copper</keyword>
<keyword evidence="7 15" id="KW-0547">Nucleotide-binding</keyword>
<keyword evidence="8" id="KW-0187">Copper transport</keyword>
<dbReference type="PROSITE" id="PS00154">
    <property type="entry name" value="ATPASE_E1_E2"/>
    <property type="match status" value="1"/>
</dbReference>
<evidence type="ECO:0000259" key="16">
    <source>
        <dbReference type="Pfam" id="PF00122"/>
    </source>
</evidence>
<keyword evidence="8" id="KW-0813">Transport</keyword>
<gene>
    <name evidence="17" type="primary">copB</name>
    <name evidence="17" type="ORF">RZ71_08750</name>
</gene>
<dbReference type="Proteomes" id="UP000037778">
    <property type="component" value="Unassembled WGS sequence"/>
</dbReference>
<dbReference type="PANTHER" id="PTHR43520">
    <property type="entry name" value="ATP7, ISOFORM B"/>
    <property type="match status" value="1"/>
</dbReference>
<accession>A0A0N0CSS4</accession>
<dbReference type="SUPFAM" id="SSF81653">
    <property type="entry name" value="Calcium ATPase, transduction domain A"/>
    <property type="match status" value="1"/>
</dbReference>
<dbReference type="CDD" id="cd07552">
    <property type="entry name" value="P-type_ATPase_Cu-like"/>
    <property type="match status" value="1"/>
</dbReference>
<dbReference type="InterPro" id="IPR023214">
    <property type="entry name" value="HAD_sf"/>
</dbReference>
<evidence type="ECO:0000313" key="17">
    <source>
        <dbReference type="EMBL" id="KOY76423.1"/>
    </source>
</evidence>
<evidence type="ECO:0000256" key="13">
    <source>
        <dbReference type="ARBA" id="ARBA00023136"/>
    </source>
</evidence>
<dbReference type="GO" id="GO:0005524">
    <property type="term" value="F:ATP binding"/>
    <property type="evidence" value="ECO:0007669"/>
    <property type="project" value="UniProtKB-UniRule"/>
</dbReference>
<dbReference type="InterPro" id="IPR008250">
    <property type="entry name" value="ATPase_P-typ_transduc_dom_A_sf"/>
</dbReference>
<dbReference type="PANTHER" id="PTHR43520:SF8">
    <property type="entry name" value="P-TYPE CU(+) TRANSPORTER"/>
    <property type="match status" value="1"/>
</dbReference>
<dbReference type="GO" id="GO:0005507">
    <property type="term" value="F:copper ion binding"/>
    <property type="evidence" value="ECO:0007669"/>
    <property type="project" value="TreeGrafter"/>
</dbReference>